<keyword evidence="6 7" id="KW-0472">Membrane</keyword>
<feature type="transmembrane region" description="Helical" evidence="7">
    <location>
        <begin position="325"/>
        <end position="349"/>
    </location>
</feature>
<protein>
    <recommendedName>
        <fullName evidence="10">Seipin</fullName>
    </recommendedName>
</protein>
<feature type="transmembrane region" description="Helical" evidence="7">
    <location>
        <begin position="85"/>
        <end position="110"/>
    </location>
</feature>
<dbReference type="PANTHER" id="PTHR21212:SF0">
    <property type="entry name" value="SEIPIN"/>
    <property type="match status" value="1"/>
</dbReference>
<evidence type="ECO:0000256" key="1">
    <source>
        <dbReference type="ARBA" id="ARBA00004477"/>
    </source>
</evidence>
<dbReference type="InParanoid" id="A8QBM9"/>
<dbReference type="OrthoDB" id="3990054at2759"/>
<evidence type="ECO:0000256" key="2">
    <source>
        <dbReference type="ARBA" id="ARBA00022692"/>
    </source>
</evidence>
<gene>
    <name evidence="8" type="ORF">MGL_3925</name>
</gene>
<dbReference type="VEuPathDB" id="FungiDB:MGL_3925"/>
<organism evidence="8 9">
    <name type="scientific">Malassezia globosa (strain ATCC MYA-4612 / CBS 7966)</name>
    <name type="common">Dandruff-associated fungus</name>
    <dbReference type="NCBI Taxonomy" id="425265"/>
    <lineage>
        <taxon>Eukaryota</taxon>
        <taxon>Fungi</taxon>
        <taxon>Dikarya</taxon>
        <taxon>Basidiomycota</taxon>
        <taxon>Ustilaginomycotina</taxon>
        <taxon>Malasseziomycetes</taxon>
        <taxon>Malasseziales</taxon>
        <taxon>Malasseziaceae</taxon>
        <taxon>Malassezia</taxon>
    </lineage>
</organism>
<dbReference type="STRING" id="425265.A8QBM9"/>
<sequence length="360" mass="41091">MGRSITPRPVSLANRPSNEVAAKRRGWVRRRSKDTPSHLGLVSQNVKTYIYAIWRVTIVWPLLCIYRVTYALFLSRTSHRVILRILMLCGLHMTCMAMALLAFGGFYYAWVPQVELSKDVWLQYGNDAPWAEVLLDSFPSDPPVWQKEARVPMFEKDQMYDVSLGLRIPVNQVNKEMGNFMVELSLVTSDGIILYESFRPVLLVPDPWAVRWTSRFWRMLWKPIFSEPVAPTQLVQVPLLRRIVPYASHAPNAPVVFRQKGYLASHAIVRIGRASNVEKNTSKQLENSTYTPVTLHPSVVQIEHATLCFNAFLSGASYLMYEYPIISLGVFFVFFSSIEVTVAGSIWLVTSAYMSWGMSD</sequence>
<dbReference type="CDD" id="cd23995">
    <property type="entry name" value="Seipin_BSCL2_like"/>
    <property type="match status" value="1"/>
</dbReference>
<dbReference type="EMBL" id="AAYY01000016">
    <property type="protein sequence ID" value="EDP41717.1"/>
    <property type="molecule type" value="Genomic_DNA"/>
</dbReference>
<dbReference type="AlphaFoldDB" id="A8QBM9"/>
<proteinExistence type="predicted"/>
<reference evidence="8 9" key="1">
    <citation type="journal article" date="2007" name="Proc. Natl. Acad. Sci. U.S.A.">
        <title>Dandruff-associated Malassezia genomes reveal convergent and divergent virulence traits shared with plant and human fungal pathogens.</title>
        <authorList>
            <person name="Xu J."/>
            <person name="Saunders C.W."/>
            <person name="Hu P."/>
            <person name="Grant R.A."/>
            <person name="Boekhout T."/>
            <person name="Kuramae E.E."/>
            <person name="Kronstad J.W."/>
            <person name="Deangelis Y.M."/>
            <person name="Reeder N.L."/>
            <person name="Johnstone K.R."/>
            <person name="Leland M."/>
            <person name="Fieno A.M."/>
            <person name="Begley W.M."/>
            <person name="Sun Y."/>
            <person name="Lacey M.P."/>
            <person name="Chaudhary T."/>
            <person name="Keough T."/>
            <person name="Chu L."/>
            <person name="Sears R."/>
            <person name="Yuan B."/>
            <person name="Dawson T.L.Jr."/>
        </authorList>
    </citation>
    <scope>NUCLEOTIDE SEQUENCE [LARGE SCALE GENOMIC DNA]</scope>
    <source>
        <strain evidence="9">ATCC MYA-4612 / CBS 7966</strain>
    </source>
</reference>
<dbReference type="GO" id="GO:0006629">
    <property type="term" value="P:lipid metabolic process"/>
    <property type="evidence" value="ECO:0007669"/>
    <property type="project" value="UniProtKB-KW"/>
</dbReference>
<dbReference type="GO" id="GO:0140042">
    <property type="term" value="P:lipid droplet formation"/>
    <property type="evidence" value="ECO:0007669"/>
    <property type="project" value="UniProtKB-ARBA"/>
</dbReference>
<evidence type="ECO:0008006" key="10">
    <source>
        <dbReference type="Google" id="ProtNLM"/>
    </source>
</evidence>
<dbReference type="GeneID" id="5853237"/>
<keyword evidence="4 7" id="KW-1133">Transmembrane helix</keyword>
<dbReference type="RefSeq" id="XP_001728931.1">
    <property type="nucleotide sequence ID" value="XM_001728879.1"/>
</dbReference>
<dbReference type="Proteomes" id="UP000008837">
    <property type="component" value="Unassembled WGS sequence"/>
</dbReference>
<evidence type="ECO:0000256" key="5">
    <source>
        <dbReference type="ARBA" id="ARBA00023098"/>
    </source>
</evidence>
<accession>A8QBM9</accession>
<comment type="subcellular location">
    <subcellularLocation>
        <location evidence="1">Endoplasmic reticulum membrane</location>
        <topology evidence="1">Multi-pass membrane protein</topology>
    </subcellularLocation>
</comment>
<comment type="caution">
    <text evidence="8">The sequence shown here is derived from an EMBL/GenBank/DDBJ whole genome shotgun (WGS) entry which is preliminary data.</text>
</comment>
<dbReference type="KEGG" id="mgl:MGL_3925"/>
<evidence type="ECO:0000256" key="3">
    <source>
        <dbReference type="ARBA" id="ARBA00022824"/>
    </source>
</evidence>
<feature type="transmembrane region" description="Helical" evidence="7">
    <location>
        <begin position="49"/>
        <end position="73"/>
    </location>
</feature>
<dbReference type="OMA" id="YASHAPN"/>
<evidence type="ECO:0000313" key="9">
    <source>
        <dbReference type="Proteomes" id="UP000008837"/>
    </source>
</evidence>
<evidence type="ECO:0000256" key="7">
    <source>
        <dbReference type="SAM" id="Phobius"/>
    </source>
</evidence>
<dbReference type="InterPro" id="IPR009617">
    <property type="entry name" value="Seipin"/>
</dbReference>
<keyword evidence="3" id="KW-0256">Endoplasmic reticulum</keyword>
<dbReference type="GO" id="GO:0005789">
    <property type="term" value="C:endoplasmic reticulum membrane"/>
    <property type="evidence" value="ECO:0007669"/>
    <property type="project" value="UniProtKB-SubCell"/>
</dbReference>
<dbReference type="Pfam" id="PF06775">
    <property type="entry name" value="Seipin"/>
    <property type="match status" value="1"/>
</dbReference>
<evidence type="ECO:0000313" key="8">
    <source>
        <dbReference type="EMBL" id="EDP41717.1"/>
    </source>
</evidence>
<dbReference type="PANTHER" id="PTHR21212">
    <property type="entry name" value="BERNARDINELLI-SEIP CONGENITAL LIPODYSTROPHY 2 HOMOLOG BSCL2 PROTEIN"/>
    <property type="match status" value="1"/>
</dbReference>
<keyword evidence="5" id="KW-0443">Lipid metabolism</keyword>
<name>A8QBM9_MALGO</name>
<keyword evidence="9" id="KW-1185">Reference proteome</keyword>
<keyword evidence="2 7" id="KW-0812">Transmembrane</keyword>
<evidence type="ECO:0000256" key="4">
    <source>
        <dbReference type="ARBA" id="ARBA00022989"/>
    </source>
</evidence>
<evidence type="ECO:0000256" key="6">
    <source>
        <dbReference type="ARBA" id="ARBA00023136"/>
    </source>
</evidence>